<dbReference type="Gene3D" id="1.20.1250.20">
    <property type="entry name" value="MFS general substrate transporter like domains"/>
    <property type="match status" value="1"/>
</dbReference>
<dbReference type="Pfam" id="PF07690">
    <property type="entry name" value="MFS_1"/>
    <property type="match status" value="1"/>
</dbReference>
<dbReference type="InterPro" id="IPR050171">
    <property type="entry name" value="MFS_Transporters"/>
</dbReference>
<keyword evidence="4 7" id="KW-0812">Transmembrane</keyword>
<dbReference type="InterPro" id="IPR020846">
    <property type="entry name" value="MFS_dom"/>
</dbReference>
<evidence type="ECO:0000313" key="9">
    <source>
        <dbReference type="EMBL" id="MFC2967137.1"/>
    </source>
</evidence>
<dbReference type="SUPFAM" id="SSF103473">
    <property type="entry name" value="MFS general substrate transporter"/>
    <property type="match status" value="1"/>
</dbReference>
<keyword evidence="5 7" id="KW-1133">Transmembrane helix</keyword>
<evidence type="ECO:0000256" key="1">
    <source>
        <dbReference type="ARBA" id="ARBA00004651"/>
    </source>
</evidence>
<evidence type="ECO:0000256" key="7">
    <source>
        <dbReference type="SAM" id="Phobius"/>
    </source>
</evidence>
<dbReference type="PANTHER" id="PTHR23517:SF3">
    <property type="entry name" value="INTEGRAL MEMBRANE TRANSPORT PROTEIN"/>
    <property type="match status" value="1"/>
</dbReference>
<keyword evidence="3" id="KW-1003">Cell membrane</keyword>
<feature type="transmembrane region" description="Helical" evidence="7">
    <location>
        <begin position="171"/>
        <end position="191"/>
    </location>
</feature>
<name>A0ABV7AE54_9RHOB</name>
<dbReference type="InterPro" id="IPR036259">
    <property type="entry name" value="MFS_trans_sf"/>
</dbReference>
<dbReference type="PROSITE" id="PS50850">
    <property type="entry name" value="MFS"/>
    <property type="match status" value="1"/>
</dbReference>
<evidence type="ECO:0000256" key="5">
    <source>
        <dbReference type="ARBA" id="ARBA00022989"/>
    </source>
</evidence>
<feature type="transmembrane region" description="Helical" evidence="7">
    <location>
        <begin position="255"/>
        <end position="273"/>
    </location>
</feature>
<sequence length="409" mass="42270">MTQDNPPERTRSLLILVIWGAGLGAAAQFAKISVIYDRMAAIYGAAGGAGIGLMVSVVGIVGLLFGTTAGLLAERIGYRRVFVGGMALGAVLSACEALLPPWPLMMAARALEGFSQLAVVVVAPVMIAQVAQPRHQGLGMSLWATFFGVSFALTAFAAPPLVAAFGPPGLFLAHAGWMAVFTFLLALMLPADPPGAQAPRLRLPELVRQHGAIYGSPYIAAPAAGFIFYTLMYVALLTLLPLLVPGAQRVWVAEAMPLTSIVASLSLGVWLLRFVPAIRVVQLGFGLSALAGLGFWAFWGQAAAVLACVVLLSAGLGLVQGASMAAIPQLNAAPGDRARAAGAIAQLGNLGTTTGTPLLAALIAGQGPRAVLFFVLPLSLAGIAIHQWMAARRARQLDANQWGASAPDL</sequence>
<keyword evidence="6 7" id="KW-0472">Membrane</keyword>
<dbReference type="EMBL" id="JBHRSK010000004">
    <property type="protein sequence ID" value="MFC2967137.1"/>
    <property type="molecule type" value="Genomic_DNA"/>
</dbReference>
<gene>
    <name evidence="9" type="ORF">ACFOES_03450</name>
</gene>
<keyword evidence="2" id="KW-0813">Transport</keyword>
<proteinExistence type="predicted"/>
<organism evidence="9 10">
    <name type="scientific">Acidimangrovimonas pyrenivorans</name>
    <dbReference type="NCBI Taxonomy" id="2030798"/>
    <lineage>
        <taxon>Bacteria</taxon>
        <taxon>Pseudomonadati</taxon>
        <taxon>Pseudomonadota</taxon>
        <taxon>Alphaproteobacteria</taxon>
        <taxon>Rhodobacterales</taxon>
        <taxon>Paracoccaceae</taxon>
        <taxon>Acidimangrovimonas</taxon>
    </lineage>
</organism>
<comment type="subcellular location">
    <subcellularLocation>
        <location evidence="1">Cell membrane</location>
        <topology evidence="1">Multi-pass membrane protein</topology>
    </subcellularLocation>
</comment>
<feature type="transmembrane region" description="Helical" evidence="7">
    <location>
        <begin position="212"/>
        <end position="235"/>
    </location>
</feature>
<keyword evidence="10" id="KW-1185">Reference proteome</keyword>
<dbReference type="PANTHER" id="PTHR23517">
    <property type="entry name" value="RESISTANCE PROTEIN MDTM, PUTATIVE-RELATED-RELATED"/>
    <property type="match status" value="1"/>
</dbReference>
<dbReference type="Proteomes" id="UP001595443">
    <property type="component" value="Unassembled WGS sequence"/>
</dbReference>
<comment type="caution">
    <text evidence="9">The sequence shown here is derived from an EMBL/GenBank/DDBJ whole genome shotgun (WGS) entry which is preliminary data.</text>
</comment>
<accession>A0ABV7AE54</accession>
<evidence type="ECO:0000256" key="4">
    <source>
        <dbReference type="ARBA" id="ARBA00022692"/>
    </source>
</evidence>
<evidence type="ECO:0000256" key="6">
    <source>
        <dbReference type="ARBA" id="ARBA00023136"/>
    </source>
</evidence>
<reference evidence="10" key="1">
    <citation type="journal article" date="2019" name="Int. J. Syst. Evol. Microbiol.">
        <title>The Global Catalogue of Microorganisms (GCM) 10K type strain sequencing project: providing services to taxonomists for standard genome sequencing and annotation.</title>
        <authorList>
            <consortium name="The Broad Institute Genomics Platform"/>
            <consortium name="The Broad Institute Genome Sequencing Center for Infectious Disease"/>
            <person name="Wu L."/>
            <person name="Ma J."/>
        </authorList>
    </citation>
    <scope>NUCLEOTIDE SEQUENCE [LARGE SCALE GENOMIC DNA]</scope>
    <source>
        <strain evidence="10">KCTC 62192</strain>
    </source>
</reference>
<protein>
    <submittedName>
        <fullName evidence="9">Nitrate/nitrite transporter</fullName>
    </submittedName>
</protein>
<feature type="transmembrane region" description="Helical" evidence="7">
    <location>
        <begin position="12"/>
        <end position="30"/>
    </location>
</feature>
<dbReference type="InterPro" id="IPR011701">
    <property type="entry name" value="MFS"/>
</dbReference>
<feature type="domain" description="Major facilitator superfamily (MFS) profile" evidence="8">
    <location>
        <begin position="14"/>
        <end position="394"/>
    </location>
</feature>
<evidence type="ECO:0000259" key="8">
    <source>
        <dbReference type="PROSITE" id="PS50850"/>
    </source>
</evidence>
<evidence type="ECO:0000256" key="2">
    <source>
        <dbReference type="ARBA" id="ARBA00022448"/>
    </source>
</evidence>
<feature type="transmembrane region" description="Helical" evidence="7">
    <location>
        <begin position="340"/>
        <end position="364"/>
    </location>
</feature>
<dbReference type="RefSeq" id="WP_377831777.1">
    <property type="nucleotide sequence ID" value="NZ_JBHRSK010000004.1"/>
</dbReference>
<feature type="transmembrane region" description="Helical" evidence="7">
    <location>
        <begin position="304"/>
        <end position="328"/>
    </location>
</feature>
<feature type="transmembrane region" description="Helical" evidence="7">
    <location>
        <begin position="370"/>
        <end position="391"/>
    </location>
</feature>
<feature type="transmembrane region" description="Helical" evidence="7">
    <location>
        <begin position="143"/>
        <end position="165"/>
    </location>
</feature>
<feature type="transmembrane region" description="Helical" evidence="7">
    <location>
        <begin position="81"/>
        <end position="102"/>
    </location>
</feature>
<feature type="transmembrane region" description="Helical" evidence="7">
    <location>
        <begin position="280"/>
        <end position="298"/>
    </location>
</feature>
<evidence type="ECO:0000313" key="10">
    <source>
        <dbReference type="Proteomes" id="UP001595443"/>
    </source>
</evidence>
<evidence type="ECO:0000256" key="3">
    <source>
        <dbReference type="ARBA" id="ARBA00022475"/>
    </source>
</evidence>
<feature type="transmembrane region" description="Helical" evidence="7">
    <location>
        <begin position="42"/>
        <end position="69"/>
    </location>
</feature>